<feature type="transmembrane region" description="Helical" evidence="1">
    <location>
        <begin position="90"/>
        <end position="109"/>
    </location>
</feature>
<feature type="transmembrane region" description="Helical" evidence="1">
    <location>
        <begin position="167"/>
        <end position="191"/>
    </location>
</feature>
<feature type="transmembrane region" description="Helical" evidence="1">
    <location>
        <begin position="7"/>
        <end position="28"/>
    </location>
</feature>
<name>A0ABT0E3K7_9GAMM</name>
<keyword evidence="1" id="KW-0812">Transmembrane</keyword>
<evidence type="ECO:0000313" key="3">
    <source>
        <dbReference type="Proteomes" id="UP001165524"/>
    </source>
</evidence>
<feature type="transmembrane region" description="Helical" evidence="1">
    <location>
        <begin position="129"/>
        <end position="160"/>
    </location>
</feature>
<keyword evidence="1" id="KW-0472">Membrane</keyword>
<dbReference type="EMBL" id="JALKII010000001">
    <property type="protein sequence ID" value="MCK0536394.1"/>
    <property type="molecule type" value="Genomic_DNA"/>
</dbReference>
<organism evidence="2 3">
    <name type="scientific">Alcanivorax quisquiliarum</name>
    <dbReference type="NCBI Taxonomy" id="2933565"/>
    <lineage>
        <taxon>Bacteria</taxon>
        <taxon>Pseudomonadati</taxon>
        <taxon>Pseudomonadota</taxon>
        <taxon>Gammaproteobacteria</taxon>
        <taxon>Oceanospirillales</taxon>
        <taxon>Alcanivoracaceae</taxon>
        <taxon>Alcanivorax</taxon>
    </lineage>
</organism>
<protein>
    <recommendedName>
        <fullName evidence="4">Glycosyltransferase RgtA/B/C/D-like domain-containing protein</fullName>
    </recommendedName>
</protein>
<proteinExistence type="predicted"/>
<comment type="caution">
    <text evidence="2">The sequence shown here is derived from an EMBL/GenBank/DDBJ whole genome shotgun (WGS) entry which is preliminary data.</text>
</comment>
<accession>A0ABT0E3K7</accession>
<sequence>MKVKQQIPALGLLVVSFAVTAWLLLHAYPMDTFYPFDFIEGGRIFHIDDAYRYYEGRAAWSSSTLWSWVYVLPVDLLYKGGISFLMGGDISLMRLTGVAVNLLGAAFLYQACLSIKISKFSALLSLTLLVFMPLFVVVAMSFFGESLLTAVVSLVVYCYIKSHWKMLCLLASLMPLIQPEGFFMLLPFFLYFVKRRLWWHFVALGLPGFVYFLWLLYSYGGRLDEYLALHFTITKLYPALPSPIFERGWLAIPVTLNPILVLFFLHGVWLSWWKLWPLYSSLFVWIAFYVAVVMPLQGYEPRFLTPCLPIMVAGVAVSLDRVRQFSAGPKLVPALILFVLLENFGQVDAFRSAFMAERRWPTGHHIAAMPTWGPVHFDSSRYGADMARRVEAFLDENEEFSWLIVQDHDFFYYLDPQEVRRDVRVCFAPFRTLSVYIAFQNRFFCMSPDAPRSGFFAVSSLPESKEGAPRALFVGSLALYGLPEAYSNPRFRVYEISYTESSPPERLTIFPRFGDDLEQFLRIGEDELEFIYPDW</sequence>
<keyword evidence="1" id="KW-1133">Transmembrane helix</keyword>
<dbReference type="Proteomes" id="UP001165524">
    <property type="component" value="Unassembled WGS sequence"/>
</dbReference>
<evidence type="ECO:0000313" key="2">
    <source>
        <dbReference type="EMBL" id="MCK0536394.1"/>
    </source>
</evidence>
<evidence type="ECO:0000256" key="1">
    <source>
        <dbReference type="SAM" id="Phobius"/>
    </source>
</evidence>
<evidence type="ECO:0008006" key="4">
    <source>
        <dbReference type="Google" id="ProtNLM"/>
    </source>
</evidence>
<gene>
    <name evidence="2" type="ORF">MU846_01575</name>
</gene>
<reference evidence="2" key="1">
    <citation type="submission" date="2022-04" db="EMBL/GenBank/DDBJ databases">
        <title>Alcanivorax sp. CY1518 draft genome sequence.</title>
        <authorList>
            <person name="Zhao G."/>
            <person name="An M."/>
        </authorList>
    </citation>
    <scope>NUCLEOTIDE SEQUENCE</scope>
    <source>
        <strain evidence="2">CY1518</strain>
    </source>
</reference>
<feature type="transmembrane region" description="Helical" evidence="1">
    <location>
        <begin position="278"/>
        <end position="296"/>
    </location>
</feature>
<dbReference type="RefSeq" id="WP_246947574.1">
    <property type="nucleotide sequence ID" value="NZ_JALKII010000001.1"/>
</dbReference>
<feature type="transmembrane region" description="Helical" evidence="1">
    <location>
        <begin position="197"/>
        <end position="217"/>
    </location>
</feature>
<feature type="transmembrane region" description="Helical" evidence="1">
    <location>
        <begin position="249"/>
        <end position="272"/>
    </location>
</feature>
<keyword evidence="3" id="KW-1185">Reference proteome</keyword>